<name>A0A9D5DQA6_9CRYT</name>
<accession>A0A9D5DQA6</accession>
<dbReference type="AlphaFoldDB" id="A0A9D5DQA6"/>
<dbReference type="EMBL" id="JAPCXC010000007">
    <property type="protein sequence ID" value="KAJ1612353.1"/>
    <property type="molecule type" value="Genomic_DNA"/>
</dbReference>
<comment type="caution">
    <text evidence="1">The sequence shown here is derived from an EMBL/GenBank/DDBJ whole genome shotgun (WGS) entry which is preliminary data.</text>
</comment>
<reference evidence="1" key="1">
    <citation type="submission" date="2022-10" db="EMBL/GenBank/DDBJ databases">
        <title>Adaptive evolution leads to modifications in subtelomeric GC content in a zoonotic Cryptosporidium species.</title>
        <authorList>
            <person name="Li J."/>
            <person name="Feng Y."/>
            <person name="Xiao L."/>
        </authorList>
    </citation>
    <scope>NUCLEOTIDE SEQUENCE</scope>
    <source>
        <strain evidence="1">33844</strain>
    </source>
</reference>
<organism evidence="1">
    <name type="scientific">Cryptosporidium canis</name>
    <dbReference type="NCBI Taxonomy" id="195482"/>
    <lineage>
        <taxon>Eukaryota</taxon>
        <taxon>Sar</taxon>
        <taxon>Alveolata</taxon>
        <taxon>Apicomplexa</taxon>
        <taxon>Conoidasida</taxon>
        <taxon>Coccidia</taxon>
        <taxon>Eucoccidiorida</taxon>
        <taxon>Eimeriorina</taxon>
        <taxon>Cryptosporidiidae</taxon>
        <taxon>Cryptosporidium</taxon>
    </lineage>
</organism>
<dbReference type="Proteomes" id="UP001067231">
    <property type="component" value="Unassembled WGS sequence"/>
</dbReference>
<dbReference type="OrthoDB" id="340433at2759"/>
<gene>
    <name evidence="1" type="ORF">OJ253_619</name>
</gene>
<evidence type="ECO:0000313" key="1">
    <source>
        <dbReference type="EMBL" id="KAJ1612353.1"/>
    </source>
</evidence>
<proteinExistence type="predicted"/>
<sequence>MGGSFKKFENISIQDKISQERYMKALDRERSNHANELAKKAEKLKLLYKTRFEEDLRAFMVSRKVNNNEYNLPNFRIGNPKILGIESSTTHKSKIIPKATQQKFDAQKSPFVPTWAWPASLRNSENVRLISLFYTAETNIPLSPSQVGGNYNQPTKTSDNVRQCTSKSCRNSLKTLKLSKKDGEERPTIQPIINPSGLIPSQRQKLRSKYGAPFTWIQDQSGNNLNVLSPLDKISEMSTPQSQVFTEIPKQPSIYPLELECKTLSCNSLNISEFIKKSRRMQKSLELLMNSNEPGNYIKSGITD</sequence>
<protein>
    <submittedName>
        <fullName evidence="1">Uncharacterized protein</fullName>
    </submittedName>
</protein>